<keyword evidence="1" id="KW-1133">Transmembrane helix</keyword>
<organism evidence="3 4">
    <name type="scientific">Hymenobacter persicinus</name>
    <dbReference type="NCBI Taxonomy" id="2025506"/>
    <lineage>
        <taxon>Bacteria</taxon>
        <taxon>Pseudomonadati</taxon>
        <taxon>Bacteroidota</taxon>
        <taxon>Cytophagia</taxon>
        <taxon>Cytophagales</taxon>
        <taxon>Hymenobacteraceae</taxon>
        <taxon>Hymenobacter</taxon>
    </lineage>
</organism>
<feature type="transmembrane region" description="Helical" evidence="1">
    <location>
        <begin position="94"/>
        <end position="115"/>
    </location>
</feature>
<dbReference type="PANTHER" id="PTHR34978">
    <property type="entry name" value="POSSIBLE SENSOR-TRANSDUCER PROTEIN BLAR"/>
    <property type="match status" value="1"/>
</dbReference>
<dbReference type="CDD" id="cd07341">
    <property type="entry name" value="M56_BlaR1_MecR1_like"/>
    <property type="match status" value="1"/>
</dbReference>
<dbReference type="EMBL" id="SEWE01000011">
    <property type="protein sequence ID" value="RYU81029.1"/>
    <property type="molecule type" value="Genomic_DNA"/>
</dbReference>
<dbReference type="OrthoDB" id="1522859at2"/>
<sequence>MSALLVYLLQANVALALFWAGYWLGLRRLTFYTLNRGYLLGAIGFSVLYPLLPLPGLLGPATPLVGTVQQLAPDWQTLSRPAAAGVTWHYWVELAYWAGVIGLLLRLAGQLVALYRLRRDSVPASWHGQPFRRVRGVLNPFSFWQTVYLNPAQHPAAELPAILAHERVHVRQWHTLDVLLAQVQQAFYWFNPGAWLLRRAVLENLEFITDRAVLRAGLLDSKAYQYSLVKLSTMAPGAALANHFTFLILKNRIMMMNKSQSSRLHLAKYALVLPLATLTMAFTGTPLRPAAPASAASAALAAELLYFVDGQPVSKAAADQLDPKAIESMNVLQGADAVRSFGAGATAGVIVITTRKNKDSAAVQAFNAQHHLTYRLPTAQETAQRKADLAGKLILVDGQEITAEQLSQIPPAQIQQMKVYQGDEAAQKFGDKGRQGVIEVKLKPKKGGPTGWLRPAAGLSLGYAQLYIVRIGGGVAPC</sequence>
<proteinExistence type="predicted"/>
<accession>A0A4V1ZAX7</accession>
<dbReference type="Pfam" id="PF05569">
    <property type="entry name" value="Peptidase_M56"/>
    <property type="match status" value="1"/>
</dbReference>
<keyword evidence="1" id="KW-0812">Transmembrane</keyword>
<feature type="transmembrane region" description="Helical" evidence="1">
    <location>
        <begin position="38"/>
        <end position="58"/>
    </location>
</feature>
<evidence type="ECO:0000256" key="1">
    <source>
        <dbReference type="SAM" id="Phobius"/>
    </source>
</evidence>
<dbReference type="RefSeq" id="WP_129920473.1">
    <property type="nucleotide sequence ID" value="NZ_SEWE01000011.1"/>
</dbReference>
<dbReference type="InterPro" id="IPR037066">
    <property type="entry name" value="Plug_dom_sf"/>
</dbReference>
<keyword evidence="4" id="KW-1185">Reference proteome</keyword>
<dbReference type="AlphaFoldDB" id="A0A4V1ZAX7"/>
<comment type="caution">
    <text evidence="3">The sequence shown here is derived from an EMBL/GenBank/DDBJ whole genome shotgun (WGS) entry which is preliminary data.</text>
</comment>
<evidence type="ECO:0000259" key="2">
    <source>
        <dbReference type="Pfam" id="PF05569"/>
    </source>
</evidence>
<evidence type="ECO:0000313" key="3">
    <source>
        <dbReference type="EMBL" id="RYU81029.1"/>
    </source>
</evidence>
<feature type="domain" description="Peptidase M56" evidence="2">
    <location>
        <begin position="153"/>
        <end position="256"/>
    </location>
</feature>
<protein>
    <submittedName>
        <fullName evidence="3">M56 family peptidase</fullName>
    </submittedName>
</protein>
<name>A0A4V1ZAX7_9BACT</name>
<dbReference type="SUPFAM" id="SSF56935">
    <property type="entry name" value="Porins"/>
    <property type="match status" value="1"/>
</dbReference>
<feature type="transmembrane region" description="Helical" evidence="1">
    <location>
        <begin position="266"/>
        <end position="284"/>
    </location>
</feature>
<gene>
    <name evidence="3" type="ORF">EWM57_07250</name>
</gene>
<dbReference type="PANTHER" id="PTHR34978:SF3">
    <property type="entry name" value="SLR0241 PROTEIN"/>
    <property type="match status" value="1"/>
</dbReference>
<dbReference type="Proteomes" id="UP000294155">
    <property type="component" value="Unassembled WGS sequence"/>
</dbReference>
<feature type="transmembrane region" description="Helical" evidence="1">
    <location>
        <begin position="6"/>
        <end position="26"/>
    </location>
</feature>
<evidence type="ECO:0000313" key="4">
    <source>
        <dbReference type="Proteomes" id="UP000294155"/>
    </source>
</evidence>
<reference evidence="3 4" key="1">
    <citation type="submission" date="2019-02" db="EMBL/GenBank/DDBJ databases">
        <title>Bacterial novel species isolated from soil.</title>
        <authorList>
            <person name="Jung H.-Y."/>
        </authorList>
    </citation>
    <scope>NUCLEOTIDE SEQUENCE [LARGE SCALE GENOMIC DNA]</scope>
    <source>
        <strain evidence="3 4">1-3-3-3</strain>
    </source>
</reference>
<keyword evidence="1" id="KW-0472">Membrane</keyword>
<dbReference type="InterPro" id="IPR008756">
    <property type="entry name" value="Peptidase_M56"/>
</dbReference>
<dbReference type="Gene3D" id="2.170.130.10">
    <property type="entry name" value="TonB-dependent receptor, plug domain"/>
    <property type="match status" value="1"/>
</dbReference>
<dbReference type="InterPro" id="IPR052173">
    <property type="entry name" value="Beta-lactam_resp_regulator"/>
</dbReference>